<comment type="caution">
    <text evidence="2">The sequence shown here is derived from an EMBL/GenBank/DDBJ whole genome shotgun (WGS) entry which is preliminary data.</text>
</comment>
<reference evidence="2 3" key="1">
    <citation type="journal article" date="2021" name="Elife">
        <title>Chloroplast acquisition without the gene transfer in kleptoplastic sea slugs, Plakobranchus ocellatus.</title>
        <authorList>
            <person name="Maeda T."/>
            <person name="Takahashi S."/>
            <person name="Yoshida T."/>
            <person name="Shimamura S."/>
            <person name="Takaki Y."/>
            <person name="Nagai Y."/>
            <person name="Toyoda A."/>
            <person name="Suzuki Y."/>
            <person name="Arimoto A."/>
            <person name="Ishii H."/>
            <person name="Satoh N."/>
            <person name="Nishiyama T."/>
            <person name="Hasebe M."/>
            <person name="Maruyama T."/>
            <person name="Minagawa J."/>
            <person name="Obokata J."/>
            <person name="Shigenobu S."/>
        </authorList>
    </citation>
    <scope>NUCLEOTIDE SEQUENCE [LARGE SCALE GENOMIC DNA]</scope>
</reference>
<proteinExistence type="predicted"/>
<dbReference type="EMBL" id="BLXT01006498">
    <property type="protein sequence ID" value="GFO31958.1"/>
    <property type="molecule type" value="Genomic_DNA"/>
</dbReference>
<feature type="compositionally biased region" description="Polar residues" evidence="1">
    <location>
        <begin position="46"/>
        <end position="67"/>
    </location>
</feature>
<feature type="compositionally biased region" description="Basic and acidic residues" evidence="1">
    <location>
        <begin position="85"/>
        <end position="96"/>
    </location>
</feature>
<gene>
    <name evidence="2" type="ORF">PoB_005846300</name>
</gene>
<evidence type="ECO:0000313" key="3">
    <source>
        <dbReference type="Proteomes" id="UP000735302"/>
    </source>
</evidence>
<keyword evidence="3" id="KW-1185">Reference proteome</keyword>
<sequence length="124" mass="12821">MQVRSLVLGGGVGSSPQGDLRFLSPQSGQGAGSGARTCDKRVWADSLTTVPPTPGSGSASECSSGTEGNLRLLGHPPGQGAGTRTPDRRVPADLRADSLTTEPPTPQHESAVCTRNVLYRVQIK</sequence>
<evidence type="ECO:0000313" key="2">
    <source>
        <dbReference type="EMBL" id="GFO31958.1"/>
    </source>
</evidence>
<protein>
    <submittedName>
        <fullName evidence="2">Uncharacterized protein</fullName>
    </submittedName>
</protein>
<name>A0AAV4CIZ9_9GAST</name>
<dbReference type="AlphaFoldDB" id="A0AAV4CIZ9"/>
<feature type="region of interest" description="Disordered" evidence="1">
    <location>
        <begin position="1"/>
        <end position="111"/>
    </location>
</feature>
<evidence type="ECO:0000256" key="1">
    <source>
        <dbReference type="SAM" id="MobiDB-lite"/>
    </source>
</evidence>
<organism evidence="2 3">
    <name type="scientific">Plakobranchus ocellatus</name>
    <dbReference type="NCBI Taxonomy" id="259542"/>
    <lineage>
        <taxon>Eukaryota</taxon>
        <taxon>Metazoa</taxon>
        <taxon>Spiralia</taxon>
        <taxon>Lophotrochozoa</taxon>
        <taxon>Mollusca</taxon>
        <taxon>Gastropoda</taxon>
        <taxon>Heterobranchia</taxon>
        <taxon>Euthyneura</taxon>
        <taxon>Panpulmonata</taxon>
        <taxon>Sacoglossa</taxon>
        <taxon>Placobranchoidea</taxon>
        <taxon>Plakobranchidae</taxon>
        <taxon>Plakobranchus</taxon>
    </lineage>
</organism>
<accession>A0AAV4CIZ9</accession>
<dbReference type="Proteomes" id="UP000735302">
    <property type="component" value="Unassembled WGS sequence"/>
</dbReference>